<feature type="domain" description="HTH merR-type" evidence="5">
    <location>
        <begin position="4"/>
        <end position="73"/>
    </location>
</feature>
<dbReference type="CDD" id="cd00592">
    <property type="entry name" value="HTH_MerR-like"/>
    <property type="match status" value="1"/>
</dbReference>
<dbReference type="OrthoDB" id="9773308at2"/>
<keyword evidence="4" id="KW-0804">Transcription</keyword>
<evidence type="ECO:0000256" key="1">
    <source>
        <dbReference type="ARBA" id="ARBA00022491"/>
    </source>
</evidence>
<dbReference type="InterPro" id="IPR000551">
    <property type="entry name" value="MerR-type_HTH_dom"/>
</dbReference>
<dbReference type="PROSITE" id="PS50937">
    <property type="entry name" value="HTH_MERR_2"/>
    <property type="match status" value="1"/>
</dbReference>
<dbReference type="AlphaFoldDB" id="A0A0J9E904"/>
<protein>
    <recommendedName>
        <fullName evidence="5">HTH merR-type domain-containing protein</fullName>
    </recommendedName>
</protein>
<dbReference type="Proteomes" id="UP000037392">
    <property type="component" value="Unassembled WGS sequence"/>
</dbReference>
<accession>A0A0J9E904</accession>
<dbReference type="Gene3D" id="1.10.1660.10">
    <property type="match status" value="1"/>
</dbReference>
<dbReference type="RefSeq" id="WP_048931165.1">
    <property type="nucleotide sequence ID" value="NZ_KQ235886.1"/>
</dbReference>
<dbReference type="PATRIC" id="fig|742734.4.peg.5702"/>
<reference evidence="6 7" key="1">
    <citation type="submission" date="2011-04" db="EMBL/GenBank/DDBJ databases">
        <title>The Genome Sequence of Clostridium citroniae WAL-19142.</title>
        <authorList>
            <consortium name="The Broad Institute Genome Sequencing Platform"/>
            <person name="Earl A."/>
            <person name="Ward D."/>
            <person name="Feldgarden M."/>
            <person name="Gevers D."/>
            <person name="Warren Y.A."/>
            <person name="Tyrrell K.L."/>
            <person name="Citron D.M."/>
            <person name="Goldstein E.J."/>
            <person name="Daigneault M."/>
            <person name="Allen-Vercoe E."/>
            <person name="Young S.K."/>
            <person name="Zeng Q."/>
            <person name="Gargeya S."/>
            <person name="Fitzgerald M."/>
            <person name="Haas B."/>
            <person name="Abouelleil A."/>
            <person name="Alvarado L."/>
            <person name="Arachchi H.M."/>
            <person name="Berlin A."/>
            <person name="Brown A."/>
            <person name="Chapman S.B."/>
            <person name="Chen Z."/>
            <person name="Dunbar C."/>
            <person name="Freedman E."/>
            <person name="Gearin G."/>
            <person name="Gellesch M."/>
            <person name="Goldberg J."/>
            <person name="Griggs A."/>
            <person name="Gujja S."/>
            <person name="Heilman E.R."/>
            <person name="Heiman D."/>
            <person name="Howarth C."/>
            <person name="Larson L."/>
            <person name="Lui A."/>
            <person name="MacDonald P.J."/>
            <person name="Mehta T."/>
            <person name="Montmayeur A."/>
            <person name="Murphy C."/>
            <person name="Neiman D."/>
            <person name="Pearson M."/>
            <person name="Priest M."/>
            <person name="Roberts A."/>
            <person name="Saif S."/>
            <person name="Shea T."/>
            <person name="Shenoy N."/>
            <person name="Sisk P."/>
            <person name="Stolte C."/>
            <person name="Sykes S."/>
            <person name="White J."/>
            <person name="Yandava C."/>
            <person name="Wortman J."/>
            <person name="Nusbaum C."/>
            <person name="Birren B."/>
        </authorList>
    </citation>
    <scope>NUCLEOTIDE SEQUENCE [LARGE SCALE GENOMIC DNA]</scope>
    <source>
        <strain evidence="6 7">WAL-19142</strain>
    </source>
</reference>
<evidence type="ECO:0000259" key="5">
    <source>
        <dbReference type="PROSITE" id="PS50937"/>
    </source>
</evidence>
<keyword evidence="1" id="KW-0678">Repressor</keyword>
<sequence length="278" mass="32925">MEEKYKIGTISKLLGIPIQTLHYFEECGFVTPSKDSKSNYRYYDAWDVNFLLDSRYLRSFEFSNAEIEEMINRDDFQKMNARFADQERKLLNLIQHYQDILDELHSEKDRINRHKDHLGKFKADKSPRIFFDPYRRNNDFTSMAKGEGGLPDITQWLDSMPIARATFQIPGHGLDPGKKEGIEYIWGFSVPTDRVRDLALSMEEHVEYCPSRQCLYTVFKAYGRNTFTKCLYEQVLQPIWDMGYEITESLIGRLLMRIHEDGVFTRYFEVWVPAEKME</sequence>
<evidence type="ECO:0000313" key="7">
    <source>
        <dbReference type="Proteomes" id="UP000037392"/>
    </source>
</evidence>
<dbReference type="PANTHER" id="PTHR30204:SF69">
    <property type="entry name" value="MERR-FAMILY TRANSCRIPTIONAL REGULATOR"/>
    <property type="match status" value="1"/>
</dbReference>
<name>A0A0J9E904_9FIRM</name>
<evidence type="ECO:0000313" key="6">
    <source>
        <dbReference type="EMBL" id="KMW12175.1"/>
    </source>
</evidence>
<dbReference type="InterPro" id="IPR009061">
    <property type="entry name" value="DNA-bd_dom_put_sf"/>
</dbReference>
<evidence type="ECO:0000256" key="3">
    <source>
        <dbReference type="ARBA" id="ARBA00023125"/>
    </source>
</evidence>
<dbReference type="SMART" id="SM00422">
    <property type="entry name" value="HTH_MERR"/>
    <property type="match status" value="1"/>
</dbReference>
<evidence type="ECO:0000256" key="4">
    <source>
        <dbReference type="ARBA" id="ARBA00023163"/>
    </source>
</evidence>
<dbReference type="GeneID" id="93166506"/>
<dbReference type="GO" id="GO:0003700">
    <property type="term" value="F:DNA-binding transcription factor activity"/>
    <property type="evidence" value="ECO:0007669"/>
    <property type="project" value="InterPro"/>
</dbReference>
<dbReference type="EMBL" id="ADLK01000052">
    <property type="protein sequence ID" value="KMW12175.1"/>
    <property type="molecule type" value="Genomic_DNA"/>
</dbReference>
<organism evidence="6 7">
    <name type="scientific">[Clostridium] citroniae WAL-19142</name>
    <dbReference type="NCBI Taxonomy" id="742734"/>
    <lineage>
        <taxon>Bacteria</taxon>
        <taxon>Bacillati</taxon>
        <taxon>Bacillota</taxon>
        <taxon>Clostridia</taxon>
        <taxon>Lachnospirales</taxon>
        <taxon>Lachnospiraceae</taxon>
        <taxon>Enterocloster</taxon>
    </lineage>
</organism>
<dbReference type="Pfam" id="PF13411">
    <property type="entry name" value="MerR_1"/>
    <property type="match status" value="1"/>
</dbReference>
<keyword evidence="2" id="KW-0805">Transcription regulation</keyword>
<dbReference type="SUPFAM" id="SSF46955">
    <property type="entry name" value="Putative DNA-binding domain"/>
    <property type="match status" value="1"/>
</dbReference>
<dbReference type="PANTHER" id="PTHR30204">
    <property type="entry name" value="REDOX-CYCLING DRUG-SENSING TRANSCRIPTIONAL ACTIVATOR SOXR"/>
    <property type="match status" value="1"/>
</dbReference>
<comment type="caution">
    <text evidence="6">The sequence shown here is derived from an EMBL/GenBank/DDBJ whole genome shotgun (WGS) entry which is preliminary data.</text>
</comment>
<gene>
    <name evidence="6" type="ORF">HMPREF9470_05331</name>
</gene>
<evidence type="ECO:0000256" key="2">
    <source>
        <dbReference type="ARBA" id="ARBA00023015"/>
    </source>
</evidence>
<keyword evidence="3" id="KW-0238">DNA-binding</keyword>
<proteinExistence type="predicted"/>
<dbReference type="GO" id="GO:0003677">
    <property type="term" value="F:DNA binding"/>
    <property type="evidence" value="ECO:0007669"/>
    <property type="project" value="UniProtKB-KW"/>
</dbReference>
<dbReference type="InterPro" id="IPR047057">
    <property type="entry name" value="MerR_fam"/>
</dbReference>